<name>A0A8H2RM24_PSEFL</name>
<feature type="signal peptide" evidence="2">
    <location>
        <begin position="1"/>
        <end position="20"/>
    </location>
</feature>
<keyword evidence="2" id="KW-0732">Signal</keyword>
<gene>
    <name evidence="3" type="ORF">PS900_05561</name>
</gene>
<evidence type="ECO:0000313" key="3">
    <source>
        <dbReference type="EMBL" id="VVP53755.1"/>
    </source>
</evidence>
<organism evidence="3 4">
    <name type="scientific">Pseudomonas fluorescens</name>
    <dbReference type="NCBI Taxonomy" id="294"/>
    <lineage>
        <taxon>Bacteria</taxon>
        <taxon>Pseudomonadati</taxon>
        <taxon>Pseudomonadota</taxon>
        <taxon>Gammaproteobacteria</taxon>
        <taxon>Pseudomonadales</taxon>
        <taxon>Pseudomonadaceae</taxon>
        <taxon>Pseudomonas</taxon>
    </lineage>
</organism>
<comment type="caution">
    <text evidence="3">The sequence shown here is derived from an EMBL/GenBank/DDBJ whole genome shotgun (WGS) entry which is preliminary data.</text>
</comment>
<evidence type="ECO:0000256" key="1">
    <source>
        <dbReference type="SAM" id="Phobius"/>
    </source>
</evidence>
<dbReference type="EMBL" id="CABVIE010000024">
    <property type="protein sequence ID" value="VVP53755.1"/>
    <property type="molecule type" value="Genomic_DNA"/>
</dbReference>
<proteinExistence type="predicted"/>
<evidence type="ECO:0008006" key="5">
    <source>
        <dbReference type="Google" id="ProtNLM"/>
    </source>
</evidence>
<keyword evidence="1" id="KW-0812">Transmembrane</keyword>
<dbReference type="AlphaFoldDB" id="A0A8H2RM24"/>
<feature type="chain" id="PRO_5034454519" description="Transmembrane protein" evidence="2">
    <location>
        <begin position="21"/>
        <end position="197"/>
    </location>
</feature>
<accession>A0A8H2RM24</accession>
<evidence type="ECO:0000313" key="4">
    <source>
        <dbReference type="Proteomes" id="UP000325723"/>
    </source>
</evidence>
<evidence type="ECO:0000256" key="2">
    <source>
        <dbReference type="SAM" id="SignalP"/>
    </source>
</evidence>
<sequence length="197" mass="21324">MKISALCAIASLLVSTAVSATGVIPVLEMDFTRSAMETLKKLGIDDACIIGASSASAFTYCREGSTTLWKYQALDLEQMAARHSDAQRPSTDYQPISVVEFESAICEEEMNESAAGKPATIRWLILGLLAISLLIGLHYTYRAMLQRRHDAAAYTQPQEQASSEALPPFQATARIKAVAAIGLAVVVAFAYFNYTGY</sequence>
<reference evidence="3 4" key="1">
    <citation type="submission" date="2019-09" db="EMBL/GenBank/DDBJ databases">
        <authorList>
            <person name="Chandra G."/>
            <person name="Truman W A."/>
        </authorList>
    </citation>
    <scope>NUCLEOTIDE SEQUENCE [LARGE SCALE GENOMIC DNA]</scope>
    <source>
        <strain evidence="3">PS900</strain>
    </source>
</reference>
<feature type="transmembrane region" description="Helical" evidence="1">
    <location>
        <begin position="177"/>
        <end position="194"/>
    </location>
</feature>
<dbReference type="Proteomes" id="UP000325723">
    <property type="component" value="Unassembled WGS sequence"/>
</dbReference>
<keyword evidence="1" id="KW-1133">Transmembrane helix</keyword>
<feature type="transmembrane region" description="Helical" evidence="1">
    <location>
        <begin position="120"/>
        <end position="141"/>
    </location>
</feature>
<protein>
    <recommendedName>
        <fullName evidence="5">Transmembrane protein</fullName>
    </recommendedName>
</protein>
<dbReference type="RefSeq" id="WP_224789160.1">
    <property type="nucleotide sequence ID" value="NZ_CABVHR010000011.1"/>
</dbReference>
<keyword evidence="1" id="KW-0472">Membrane</keyword>